<name>A0A7R9MQ18_9ACAR</name>
<dbReference type="EMBL" id="OC953047">
    <property type="protein sequence ID" value="CAD7664416.1"/>
    <property type="molecule type" value="Genomic_DNA"/>
</dbReference>
<evidence type="ECO:0000313" key="3">
    <source>
        <dbReference type="Proteomes" id="UP000728032"/>
    </source>
</evidence>
<feature type="non-terminal residue" evidence="2">
    <location>
        <position position="61"/>
    </location>
</feature>
<gene>
    <name evidence="2" type="ORF">ONB1V03_LOCUS20974</name>
    <name evidence="1" type="ORF">ONB1V03_LOCUS8673</name>
</gene>
<proteinExistence type="predicted"/>
<dbReference type="EMBL" id="CAJPVJ010038222">
    <property type="protein sequence ID" value="CAG2181553.1"/>
    <property type="molecule type" value="Genomic_DNA"/>
</dbReference>
<dbReference type="Proteomes" id="UP000728032">
    <property type="component" value="Unassembled WGS sequence"/>
</dbReference>
<dbReference type="AlphaFoldDB" id="A0A7R9MQ18"/>
<keyword evidence="3" id="KW-1185">Reference proteome</keyword>
<protein>
    <submittedName>
        <fullName evidence="2">Uncharacterized protein</fullName>
    </submittedName>
</protein>
<sequence>MNESHKSLLKTLEALGPQIFAIEGDLCLWIQIIETVDKKAINALLRLIQLDAKTCDQRYAL</sequence>
<organism evidence="2">
    <name type="scientific">Oppiella nova</name>
    <dbReference type="NCBI Taxonomy" id="334625"/>
    <lineage>
        <taxon>Eukaryota</taxon>
        <taxon>Metazoa</taxon>
        <taxon>Ecdysozoa</taxon>
        <taxon>Arthropoda</taxon>
        <taxon>Chelicerata</taxon>
        <taxon>Arachnida</taxon>
        <taxon>Acari</taxon>
        <taxon>Acariformes</taxon>
        <taxon>Sarcoptiformes</taxon>
        <taxon>Oribatida</taxon>
        <taxon>Brachypylina</taxon>
        <taxon>Oppioidea</taxon>
        <taxon>Oppiidae</taxon>
        <taxon>Oppiella</taxon>
    </lineage>
</organism>
<reference evidence="2" key="1">
    <citation type="submission" date="2020-11" db="EMBL/GenBank/DDBJ databases">
        <authorList>
            <person name="Tran Van P."/>
        </authorList>
    </citation>
    <scope>NUCLEOTIDE SEQUENCE</scope>
</reference>
<evidence type="ECO:0000313" key="2">
    <source>
        <dbReference type="EMBL" id="CAD7664416.1"/>
    </source>
</evidence>
<dbReference type="EMBL" id="OC919883">
    <property type="protein sequence ID" value="CAD7652006.1"/>
    <property type="molecule type" value="Genomic_DNA"/>
</dbReference>
<accession>A0A7R9MQ18</accession>
<evidence type="ECO:0000313" key="1">
    <source>
        <dbReference type="EMBL" id="CAD7652006.1"/>
    </source>
</evidence>
<dbReference type="EMBL" id="CAJPVJ010005058">
    <property type="protein sequence ID" value="CAG2169190.1"/>
    <property type="molecule type" value="Genomic_DNA"/>
</dbReference>